<dbReference type="Pfam" id="PF02585">
    <property type="entry name" value="PIG-L"/>
    <property type="match status" value="1"/>
</dbReference>
<proteinExistence type="predicted"/>
<reference evidence="3" key="1">
    <citation type="journal article" date="2019" name="Int. J. Syst. Evol. Microbiol.">
        <title>The Global Catalogue of Microorganisms (GCM) 10K type strain sequencing project: providing services to taxonomists for standard genome sequencing and annotation.</title>
        <authorList>
            <consortium name="The Broad Institute Genomics Platform"/>
            <consortium name="The Broad Institute Genome Sequencing Center for Infectious Disease"/>
            <person name="Wu L."/>
            <person name="Ma J."/>
        </authorList>
    </citation>
    <scope>NUCLEOTIDE SEQUENCE [LARGE SCALE GENOMIC DNA]</scope>
    <source>
        <strain evidence="3">CCUG 62763</strain>
    </source>
</reference>
<dbReference type="EMBL" id="JBHSGR010000009">
    <property type="protein sequence ID" value="MFC4693780.1"/>
    <property type="molecule type" value="Genomic_DNA"/>
</dbReference>
<keyword evidence="2" id="KW-0378">Hydrolase</keyword>
<dbReference type="RefSeq" id="WP_387988564.1">
    <property type="nucleotide sequence ID" value="NZ_JBHSGR010000009.1"/>
</dbReference>
<organism evidence="2 3">
    <name type="scientific">Geodermatophilus arenarius</name>
    <dbReference type="NCBI Taxonomy" id="1137990"/>
    <lineage>
        <taxon>Bacteria</taxon>
        <taxon>Bacillati</taxon>
        <taxon>Actinomycetota</taxon>
        <taxon>Actinomycetes</taxon>
        <taxon>Geodermatophilales</taxon>
        <taxon>Geodermatophilaceae</taxon>
        <taxon>Geodermatophilus</taxon>
    </lineage>
</organism>
<dbReference type="Proteomes" id="UP001596025">
    <property type="component" value="Unassembled WGS sequence"/>
</dbReference>
<evidence type="ECO:0000313" key="2">
    <source>
        <dbReference type="EMBL" id="MFC4693780.1"/>
    </source>
</evidence>
<dbReference type="EC" id="3.5.1.-" evidence="2"/>
<gene>
    <name evidence="2" type="ORF">ACFO3M_10330</name>
</gene>
<name>A0ABV9LL39_9ACTN</name>
<keyword evidence="1" id="KW-0862">Zinc</keyword>
<dbReference type="SUPFAM" id="SSF102588">
    <property type="entry name" value="LmbE-like"/>
    <property type="match status" value="1"/>
</dbReference>
<protein>
    <submittedName>
        <fullName evidence="2">PIG-L deacetylase family protein</fullName>
        <ecNumber evidence="2">3.5.1.-</ecNumber>
    </submittedName>
</protein>
<comment type="caution">
    <text evidence="2">The sequence shown here is derived from an EMBL/GenBank/DDBJ whole genome shotgun (WGS) entry which is preliminary data.</text>
</comment>
<dbReference type="GO" id="GO:0016787">
    <property type="term" value="F:hydrolase activity"/>
    <property type="evidence" value="ECO:0007669"/>
    <property type="project" value="UniProtKB-KW"/>
</dbReference>
<dbReference type="InterPro" id="IPR024078">
    <property type="entry name" value="LmbE-like_dom_sf"/>
</dbReference>
<dbReference type="Gene3D" id="3.40.50.10320">
    <property type="entry name" value="LmbE-like"/>
    <property type="match status" value="1"/>
</dbReference>
<evidence type="ECO:0000256" key="1">
    <source>
        <dbReference type="ARBA" id="ARBA00022833"/>
    </source>
</evidence>
<evidence type="ECO:0000313" key="3">
    <source>
        <dbReference type="Proteomes" id="UP001596025"/>
    </source>
</evidence>
<keyword evidence="3" id="KW-1185">Reference proteome</keyword>
<dbReference type="InterPro" id="IPR003737">
    <property type="entry name" value="GlcNAc_PI_deacetylase-related"/>
</dbReference>
<accession>A0ABV9LL39</accession>
<sequence length="215" mass="23748">MALGAHCDDIEIGAGGLLLQLAEAWPGARLHALVLCSTSEREAETTASLKSFSAGLDLELTVLDLPDGRLPAHWDAVKQAVEDTGVRAREAGDVRVVLTPCRGDLHQDHRLVAELAPTVFRRHLVLGYEIAKWDGDLGRPAVHLPVRPELAQRKAELLIEHYPSQHDHDWFDREAFLGLMRVRGIECHTRYAEAFYCDKITLGVSAPALHERGSS</sequence>